<keyword evidence="6 9" id="KW-0472">Membrane</keyword>
<feature type="transmembrane region" description="Helical" evidence="9">
    <location>
        <begin position="189"/>
        <end position="213"/>
    </location>
</feature>
<keyword evidence="4 9" id="KW-0812">Transmembrane</keyword>
<reference evidence="10 11" key="1">
    <citation type="submission" date="2023-05" db="EMBL/GenBank/DDBJ databases">
        <title>Corynebacterium suedekumii sp. nov. and Corynebacterium breve sp. nov. isolated from raw cow's milk.</title>
        <authorList>
            <person name="Baer M.K."/>
            <person name="Mehl L."/>
            <person name="Hellmuth R."/>
            <person name="Marke G."/>
            <person name="Lipski A."/>
        </authorList>
    </citation>
    <scope>NUCLEOTIDE SEQUENCE [LARGE SCALE GENOMIC DNA]</scope>
    <source>
        <strain evidence="10 11">LM112</strain>
    </source>
</reference>
<evidence type="ECO:0000313" key="10">
    <source>
        <dbReference type="EMBL" id="WIM69881.1"/>
    </source>
</evidence>
<keyword evidence="10" id="KW-0328">Glycosyltransferase</keyword>
<name>A0ABY8VJR8_9CORY</name>
<accession>A0ABY8VJR8</accession>
<evidence type="ECO:0000256" key="5">
    <source>
        <dbReference type="ARBA" id="ARBA00022989"/>
    </source>
</evidence>
<feature type="transmembrane region" description="Helical" evidence="9">
    <location>
        <begin position="304"/>
        <end position="321"/>
    </location>
</feature>
<proteinExistence type="inferred from homology"/>
<comment type="subcellular location">
    <subcellularLocation>
        <location evidence="1">Cell membrane</location>
        <topology evidence="1">Multi-pass membrane protein</topology>
    </subcellularLocation>
</comment>
<feature type="transmembrane region" description="Helical" evidence="9">
    <location>
        <begin position="113"/>
        <end position="131"/>
    </location>
</feature>
<protein>
    <submittedName>
        <fullName evidence="10">Glycosyltransferase family 87 protein</fullName>
        <ecNumber evidence="10">2.4.-.-</ecNumber>
    </submittedName>
</protein>
<feature type="transmembrane region" description="Helical" evidence="9">
    <location>
        <begin position="279"/>
        <end position="298"/>
    </location>
</feature>
<evidence type="ECO:0000256" key="4">
    <source>
        <dbReference type="ARBA" id="ARBA00022692"/>
    </source>
</evidence>
<evidence type="ECO:0000256" key="2">
    <source>
        <dbReference type="ARBA" id="ARBA00022475"/>
    </source>
</evidence>
<feature type="transmembrane region" description="Helical" evidence="9">
    <location>
        <begin position="161"/>
        <end position="182"/>
    </location>
</feature>
<keyword evidence="2" id="KW-1003">Cell membrane</keyword>
<feature type="transmembrane region" description="Helical" evidence="9">
    <location>
        <begin position="379"/>
        <end position="401"/>
    </location>
</feature>
<feature type="region of interest" description="Disordered" evidence="8">
    <location>
        <begin position="421"/>
        <end position="443"/>
    </location>
</feature>
<dbReference type="Proteomes" id="UP001238805">
    <property type="component" value="Chromosome"/>
</dbReference>
<keyword evidence="3 10" id="KW-0808">Transferase</keyword>
<dbReference type="InterPro" id="IPR018584">
    <property type="entry name" value="GT87"/>
</dbReference>
<evidence type="ECO:0000256" key="9">
    <source>
        <dbReference type="SAM" id="Phobius"/>
    </source>
</evidence>
<evidence type="ECO:0000256" key="1">
    <source>
        <dbReference type="ARBA" id="ARBA00004651"/>
    </source>
</evidence>
<keyword evidence="5 9" id="KW-1133">Transmembrane helix</keyword>
<evidence type="ECO:0000256" key="3">
    <source>
        <dbReference type="ARBA" id="ARBA00022679"/>
    </source>
</evidence>
<evidence type="ECO:0000256" key="8">
    <source>
        <dbReference type="SAM" id="MobiDB-lite"/>
    </source>
</evidence>
<dbReference type="RefSeq" id="WP_284874474.1">
    <property type="nucleotide sequence ID" value="NZ_CP126970.1"/>
</dbReference>
<evidence type="ECO:0000313" key="11">
    <source>
        <dbReference type="Proteomes" id="UP001238805"/>
    </source>
</evidence>
<organism evidence="10 11">
    <name type="scientific">Corynebacterium suedekumii</name>
    <dbReference type="NCBI Taxonomy" id="3049801"/>
    <lineage>
        <taxon>Bacteria</taxon>
        <taxon>Bacillati</taxon>
        <taxon>Actinomycetota</taxon>
        <taxon>Actinomycetes</taxon>
        <taxon>Mycobacteriales</taxon>
        <taxon>Corynebacteriaceae</taxon>
        <taxon>Corynebacterium</taxon>
    </lineage>
</organism>
<dbReference type="EMBL" id="CP126970">
    <property type="protein sequence ID" value="WIM69881.1"/>
    <property type="molecule type" value="Genomic_DNA"/>
</dbReference>
<dbReference type="Pfam" id="PF09594">
    <property type="entry name" value="GT87"/>
    <property type="match status" value="1"/>
</dbReference>
<dbReference type="EC" id="2.4.-.-" evidence="10"/>
<gene>
    <name evidence="10" type="ORF">QP029_11835</name>
</gene>
<evidence type="ECO:0000256" key="7">
    <source>
        <dbReference type="ARBA" id="ARBA00024033"/>
    </source>
</evidence>
<feature type="transmembrane region" description="Helical" evidence="9">
    <location>
        <begin position="32"/>
        <end position="55"/>
    </location>
</feature>
<comment type="similarity">
    <text evidence="7">Belongs to the glycosyltransferase 87 family.</text>
</comment>
<sequence>MTTPIPRLDRLWVAPDPLTDEFRPRRRTPFDAVGTAVAWPLAVMLVFHRVFILAFNGATTDDFTTVYSAIRRFLDGVPVYNEIYHHVDPHYLYNPGATLLLSPLGTVSDFDAARSWFIVVNAAAIIAGLAVLTRMFGYSLRSVVFPAAVALAFLTESVRNTLIFSNINGVLFLTLVGFLWLLLHGRSWWSGIVIGLAILIKPQFAPLLFLPAVKFDWRTIVGGVTVPVAFNLIAWPLVPGAGDYVTRLVPYLGQVRDYANSSLAGISVYFGMPPVLESLIWLLFAVIVAVGVIVLLRWRHTDPLLWATTTTGLLMTGVFFLSSLGQMYYSMMLFPMIFTVLLRTSVFHAWPAWLAAYLFLSPDGWMSSTWHDVSRWMDFFKPTFGWALLLVVTTTCVLMWWRGEYAGVDKRSQEYDRLQADQRRRMAPAPDPAGVSRPATGRD</sequence>
<feature type="transmembrane region" description="Helical" evidence="9">
    <location>
        <begin position="219"/>
        <end position="238"/>
    </location>
</feature>
<evidence type="ECO:0000256" key="6">
    <source>
        <dbReference type="ARBA" id="ARBA00023136"/>
    </source>
</evidence>
<feature type="transmembrane region" description="Helical" evidence="9">
    <location>
        <begin position="333"/>
        <end position="359"/>
    </location>
</feature>
<keyword evidence="11" id="KW-1185">Reference proteome</keyword>
<dbReference type="GO" id="GO:0016757">
    <property type="term" value="F:glycosyltransferase activity"/>
    <property type="evidence" value="ECO:0007669"/>
    <property type="project" value="UniProtKB-KW"/>
</dbReference>